<dbReference type="CDD" id="cd06267">
    <property type="entry name" value="PBP1_LacI_sugar_binding-like"/>
    <property type="match status" value="1"/>
</dbReference>
<keyword evidence="3" id="KW-0804">Transcription</keyword>
<evidence type="ECO:0000256" key="4">
    <source>
        <dbReference type="SAM" id="MobiDB-lite"/>
    </source>
</evidence>
<dbReference type="CDD" id="cd01392">
    <property type="entry name" value="HTH_LacI"/>
    <property type="match status" value="1"/>
</dbReference>
<evidence type="ECO:0000313" key="7">
    <source>
        <dbReference type="Proteomes" id="UP001499967"/>
    </source>
</evidence>
<gene>
    <name evidence="6" type="ORF">GCM10009559_06590</name>
</gene>
<dbReference type="RefSeq" id="WP_343938710.1">
    <property type="nucleotide sequence ID" value="NZ_BAAAHP010000015.1"/>
</dbReference>
<proteinExistence type="predicted"/>
<dbReference type="InterPro" id="IPR000843">
    <property type="entry name" value="HTH_LacI"/>
</dbReference>
<name>A0ABN1P5K3_9PSEU</name>
<protein>
    <submittedName>
        <fullName evidence="6">LacI family DNA-binding transcriptional regulator</fullName>
    </submittedName>
</protein>
<dbReference type="SUPFAM" id="SSF47413">
    <property type="entry name" value="lambda repressor-like DNA-binding domains"/>
    <property type="match status" value="1"/>
</dbReference>
<dbReference type="Gene3D" id="3.40.50.2300">
    <property type="match status" value="2"/>
</dbReference>
<dbReference type="PANTHER" id="PTHR30146">
    <property type="entry name" value="LACI-RELATED TRANSCRIPTIONAL REPRESSOR"/>
    <property type="match status" value="1"/>
</dbReference>
<evidence type="ECO:0000256" key="2">
    <source>
        <dbReference type="ARBA" id="ARBA00023125"/>
    </source>
</evidence>
<dbReference type="Pfam" id="PF13377">
    <property type="entry name" value="Peripla_BP_3"/>
    <property type="match status" value="1"/>
</dbReference>
<dbReference type="Proteomes" id="UP001499967">
    <property type="component" value="Unassembled WGS sequence"/>
</dbReference>
<organism evidence="6 7">
    <name type="scientific">Pseudonocardia zijingensis</name>
    <dbReference type="NCBI Taxonomy" id="153376"/>
    <lineage>
        <taxon>Bacteria</taxon>
        <taxon>Bacillati</taxon>
        <taxon>Actinomycetota</taxon>
        <taxon>Actinomycetes</taxon>
        <taxon>Pseudonocardiales</taxon>
        <taxon>Pseudonocardiaceae</taxon>
        <taxon>Pseudonocardia</taxon>
    </lineage>
</organism>
<evidence type="ECO:0000313" key="6">
    <source>
        <dbReference type="EMBL" id="GAA0922769.1"/>
    </source>
</evidence>
<evidence type="ECO:0000256" key="1">
    <source>
        <dbReference type="ARBA" id="ARBA00023015"/>
    </source>
</evidence>
<dbReference type="InterPro" id="IPR010982">
    <property type="entry name" value="Lambda_DNA-bd_dom_sf"/>
</dbReference>
<reference evidence="6 7" key="1">
    <citation type="journal article" date="2019" name="Int. J. Syst. Evol. Microbiol.">
        <title>The Global Catalogue of Microorganisms (GCM) 10K type strain sequencing project: providing services to taxonomists for standard genome sequencing and annotation.</title>
        <authorList>
            <consortium name="The Broad Institute Genomics Platform"/>
            <consortium name="The Broad Institute Genome Sequencing Center for Infectious Disease"/>
            <person name="Wu L."/>
            <person name="Ma J."/>
        </authorList>
    </citation>
    <scope>NUCLEOTIDE SEQUENCE [LARGE SCALE GENOMIC DNA]</scope>
    <source>
        <strain evidence="6 7">JCM 11117</strain>
    </source>
</reference>
<dbReference type="SMART" id="SM00354">
    <property type="entry name" value="HTH_LACI"/>
    <property type="match status" value="1"/>
</dbReference>
<keyword evidence="2 6" id="KW-0238">DNA-binding</keyword>
<evidence type="ECO:0000256" key="3">
    <source>
        <dbReference type="ARBA" id="ARBA00023163"/>
    </source>
</evidence>
<dbReference type="Pfam" id="PF00356">
    <property type="entry name" value="LacI"/>
    <property type="match status" value="1"/>
</dbReference>
<accession>A0ABN1P5K3</accession>
<dbReference type="InterPro" id="IPR046335">
    <property type="entry name" value="LacI/GalR-like_sensor"/>
</dbReference>
<dbReference type="PANTHER" id="PTHR30146:SF155">
    <property type="entry name" value="ALANINE RACEMASE"/>
    <property type="match status" value="1"/>
</dbReference>
<keyword evidence="1" id="KW-0805">Transcription regulation</keyword>
<dbReference type="InterPro" id="IPR028082">
    <property type="entry name" value="Peripla_BP_I"/>
</dbReference>
<dbReference type="EMBL" id="BAAAHP010000015">
    <property type="protein sequence ID" value="GAA0922769.1"/>
    <property type="molecule type" value="Genomic_DNA"/>
</dbReference>
<evidence type="ECO:0000259" key="5">
    <source>
        <dbReference type="PROSITE" id="PS50932"/>
    </source>
</evidence>
<dbReference type="PROSITE" id="PS50932">
    <property type="entry name" value="HTH_LACI_2"/>
    <property type="match status" value="1"/>
</dbReference>
<feature type="domain" description="HTH lacI-type" evidence="5">
    <location>
        <begin position="12"/>
        <end position="66"/>
    </location>
</feature>
<feature type="region of interest" description="Disordered" evidence="4">
    <location>
        <begin position="331"/>
        <end position="354"/>
    </location>
</feature>
<comment type="caution">
    <text evidence="6">The sequence shown here is derived from an EMBL/GenBank/DDBJ whole genome shotgun (WGS) entry which is preliminary data.</text>
</comment>
<sequence length="354" mass="37644">MGGPPTSARRRATISQVAQLAGVSKATVSKAFNNRGGVSVETRDRVLRVAESLGWRPSARAVALTSGGAGAIGFLLNRPPDLLSSDPYFGELISGIERPLAEHGFWLLLQIAEHADAAEERHAYADLAQTQRVDGVFLAETRIIDQRFDIVAELGLPAVIVSRPWGSTALPWEGAGYPGGGVADAVAHLAELGHRQLAYVAGPHDRSHVQYRTDAFLAAVAAHGLSVLGIVRTDFSAEAGYRATDELLGQRERPTAILYDSDPMAIAGCRAARARGLSVPGDVSVIGHDDIHLSRWTTPALTTIQQDVQELGERCALRLLELLGVTTAPHGPLPDPRLVVRESTGPAPTGPRRG</sequence>
<dbReference type="SUPFAM" id="SSF53822">
    <property type="entry name" value="Periplasmic binding protein-like I"/>
    <property type="match status" value="1"/>
</dbReference>
<keyword evidence="7" id="KW-1185">Reference proteome</keyword>
<dbReference type="Gene3D" id="1.10.260.40">
    <property type="entry name" value="lambda repressor-like DNA-binding domains"/>
    <property type="match status" value="1"/>
</dbReference>
<dbReference type="GO" id="GO:0003677">
    <property type="term" value="F:DNA binding"/>
    <property type="evidence" value="ECO:0007669"/>
    <property type="project" value="UniProtKB-KW"/>
</dbReference>